<dbReference type="Proteomes" id="UP000324832">
    <property type="component" value="Unassembled WGS sequence"/>
</dbReference>
<keyword evidence="3" id="KW-1185">Reference proteome</keyword>
<reference evidence="2 3" key="1">
    <citation type="submission" date="2017-07" db="EMBL/GenBank/DDBJ databases">
        <authorList>
            <person name="Talla V."/>
            <person name="Backstrom N."/>
        </authorList>
    </citation>
    <scope>NUCLEOTIDE SEQUENCE [LARGE SCALE GENOMIC DNA]</scope>
</reference>
<feature type="transmembrane region" description="Helical" evidence="1">
    <location>
        <begin position="55"/>
        <end position="74"/>
    </location>
</feature>
<evidence type="ECO:0000313" key="2">
    <source>
        <dbReference type="EMBL" id="VVC86997.1"/>
    </source>
</evidence>
<dbReference type="AlphaFoldDB" id="A0A5E4PLZ8"/>
<sequence>MMNSITDSFAAYTSIIIRPWSRVAPYFLGLLTGWLVHRIDGYLAISKLLQQTSSVGLWISSASILVVSSVVPWLDAGWMAAWLHLSWPMALIWPVVWFYFAGATLLTLASALLLALLVEMPACSFLRRLSDLAYR</sequence>
<keyword evidence="1" id="KW-0472">Membrane</keyword>
<name>A0A5E4PLZ8_9NEOP</name>
<keyword evidence="1" id="KW-0812">Transmembrane</keyword>
<proteinExistence type="predicted"/>
<feature type="transmembrane region" description="Helical" evidence="1">
    <location>
        <begin position="23"/>
        <end position="43"/>
    </location>
</feature>
<dbReference type="EMBL" id="FZQP02000060">
    <property type="protein sequence ID" value="VVC86997.1"/>
    <property type="molecule type" value="Genomic_DNA"/>
</dbReference>
<accession>A0A5E4PLZ8</accession>
<organism evidence="2 3">
    <name type="scientific">Leptidea sinapis</name>
    <dbReference type="NCBI Taxonomy" id="189913"/>
    <lineage>
        <taxon>Eukaryota</taxon>
        <taxon>Metazoa</taxon>
        <taxon>Ecdysozoa</taxon>
        <taxon>Arthropoda</taxon>
        <taxon>Hexapoda</taxon>
        <taxon>Insecta</taxon>
        <taxon>Pterygota</taxon>
        <taxon>Neoptera</taxon>
        <taxon>Endopterygota</taxon>
        <taxon>Lepidoptera</taxon>
        <taxon>Glossata</taxon>
        <taxon>Ditrysia</taxon>
        <taxon>Papilionoidea</taxon>
        <taxon>Pieridae</taxon>
        <taxon>Dismorphiinae</taxon>
        <taxon>Leptidea</taxon>
    </lineage>
</organism>
<keyword evidence="1" id="KW-1133">Transmembrane helix</keyword>
<feature type="transmembrane region" description="Helical" evidence="1">
    <location>
        <begin position="94"/>
        <end position="118"/>
    </location>
</feature>
<evidence type="ECO:0000256" key="1">
    <source>
        <dbReference type="SAM" id="Phobius"/>
    </source>
</evidence>
<gene>
    <name evidence="2" type="ORF">LSINAPIS_LOCUS718</name>
</gene>
<evidence type="ECO:0000313" key="3">
    <source>
        <dbReference type="Proteomes" id="UP000324832"/>
    </source>
</evidence>
<protein>
    <submittedName>
        <fullName evidence="2">Uncharacterized protein</fullName>
    </submittedName>
</protein>